<feature type="domain" description="YcdB/YcdC repeated" evidence="1">
    <location>
        <begin position="329"/>
        <end position="428"/>
    </location>
</feature>
<evidence type="ECO:0000259" key="1">
    <source>
        <dbReference type="Pfam" id="PF16244"/>
    </source>
</evidence>
<comment type="caution">
    <text evidence="2">The sequence shown here is derived from an EMBL/GenBank/DDBJ whole genome shotgun (WGS) entry which is preliminary data.</text>
</comment>
<dbReference type="Proteomes" id="UP000240419">
    <property type="component" value="Unassembled WGS sequence"/>
</dbReference>
<keyword evidence="3" id="KW-1185">Reference proteome</keyword>
<accession>A0A2P7V3A0</accession>
<dbReference type="EMBL" id="PXZM01000028">
    <property type="protein sequence ID" value="PSJ93716.1"/>
    <property type="molecule type" value="Genomic_DNA"/>
</dbReference>
<evidence type="ECO:0000313" key="3">
    <source>
        <dbReference type="Proteomes" id="UP000240419"/>
    </source>
</evidence>
<dbReference type="Pfam" id="PF16244">
    <property type="entry name" value="DUF4901"/>
    <property type="match status" value="2"/>
</dbReference>
<dbReference type="OrthoDB" id="2461211at2"/>
<dbReference type="InterPro" id="IPR032599">
    <property type="entry name" value="YcdB/YcdC_rep_domain"/>
</dbReference>
<protein>
    <recommendedName>
        <fullName evidence="1">YcdB/YcdC repeated domain-containing protein</fullName>
    </recommendedName>
</protein>
<sequence length="507" mass="59141">MITYPTEAVRETMERWFGFFPGLREISSVHIRTDDAWRTCEIKVGDDGAELEIDKETGYVMEFDLDRTYRESLASGELLDAESATERAIEVAEKFYGDHLKEMVRENTANLGEYREEKQWEPYYRYVFHGIPLSGVHLRIALDEFGNLVGIYYRGFSDYDRKNIPSKPEVITKEEAEQAYLALLEKNMMLICDEQEEGNLKYIPDEAPLRYAVIHAETGQIVKTVIGSKKTLENHSEVIPVVAKGDSIFFADIQEIELWVKEHFQIDVTHSEIERATVTTPNEDGLTFYPSSGYFRFVDDAANPDWPPTIHYYWPLPEDEDAETIYDPDFVCVTLNRTTNELLAFTVNQKKEYKTPRLSEYDALQIAKSFLEKYIEKGINELHYFELFYLRGTGNTYYFYERRKGIVLTSRMYFVKVNPWTGQVTGFYKHDVRKNKEIPDPASCVSAREAAETFLSLRDMELEYVQVENRNTSRREKTPVPFPAFWLKYTSPERYNYVDAITNQPGR</sequence>
<dbReference type="RefSeq" id="WP_106839963.1">
    <property type="nucleotide sequence ID" value="NZ_JBCNIW010000011.1"/>
</dbReference>
<gene>
    <name evidence="2" type="ORF">C7R93_17155</name>
</gene>
<reference evidence="2 3" key="1">
    <citation type="submission" date="2018-03" db="EMBL/GenBank/DDBJ databases">
        <title>Brevisbacillus phylogenomics.</title>
        <authorList>
            <person name="Dunlap C."/>
        </authorList>
    </citation>
    <scope>NUCLEOTIDE SEQUENCE [LARGE SCALE GENOMIC DNA]</scope>
    <source>
        <strain evidence="2 3">NRRL NRS-1210</strain>
    </source>
</reference>
<dbReference type="AlphaFoldDB" id="A0A2P7V3A0"/>
<name>A0A2P7V3A0_9BACL</name>
<organism evidence="2 3">
    <name type="scientific">Brevibacillus fortis</name>
    <dbReference type="NCBI Taxonomy" id="2126352"/>
    <lineage>
        <taxon>Bacteria</taxon>
        <taxon>Bacillati</taxon>
        <taxon>Bacillota</taxon>
        <taxon>Bacilli</taxon>
        <taxon>Bacillales</taxon>
        <taxon>Paenibacillaceae</taxon>
        <taxon>Brevibacillus</taxon>
    </lineage>
</organism>
<proteinExistence type="predicted"/>
<evidence type="ECO:0000313" key="2">
    <source>
        <dbReference type="EMBL" id="PSJ93716.1"/>
    </source>
</evidence>
<feature type="domain" description="YcdB/YcdC repeated" evidence="1">
    <location>
        <begin position="46"/>
        <end position="149"/>
    </location>
</feature>